<dbReference type="Proteomes" id="UP001163823">
    <property type="component" value="Chromosome 5"/>
</dbReference>
<evidence type="ECO:0000313" key="4">
    <source>
        <dbReference type="Proteomes" id="UP001163823"/>
    </source>
</evidence>
<name>A0AAD7M3G3_QUISA</name>
<dbReference type="EMBL" id="JARAOO010000005">
    <property type="protein sequence ID" value="KAJ7969078.1"/>
    <property type="molecule type" value="Genomic_DNA"/>
</dbReference>
<evidence type="ECO:0000256" key="1">
    <source>
        <dbReference type="SAM" id="Phobius"/>
    </source>
</evidence>
<dbReference type="AlphaFoldDB" id="A0AAD7M3G3"/>
<dbReference type="Pfam" id="PF13962">
    <property type="entry name" value="PGG"/>
    <property type="match status" value="1"/>
</dbReference>
<feature type="transmembrane region" description="Helical" evidence="1">
    <location>
        <begin position="132"/>
        <end position="162"/>
    </location>
</feature>
<dbReference type="InterPro" id="IPR026961">
    <property type="entry name" value="PGG_dom"/>
</dbReference>
<organism evidence="3 4">
    <name type="scientific">Quillaja saponaria</name>
    <name type="common">Soap bark tree</name>
    <dbReference type="NCBI Taxonomy" id="32244"/>
    <lineage>
        <taxon>Eukaryota</taxon>
        <taxon>Viridiplantae</taxon>
        <taxon>Streptophyta</taxon>
        <taxon>Embryophyta</taxon>
        <taxon>Tracheophyta</taxon>
        <taxon>Spermatophyta</taxon>
        <taxon>Magnoliopsida</taxon>
        <taxon>eudicotyledons</taxon>
        <taxon>Gunneridae</taxon>
        <taxon>Pentapetalae</taxon>
        <taxon>rosids</taxon>
        <taxon>fabids</taxon>
        <taxon>Fabales</taxon>
        <taxon>Quillajaceae</taxon>
        <taxon>Quillaja</taxon>
    </lineage>
</organism>
<sequence>MLLSLIGNLGAGIGRILDDVDEDGNNILHLAGKLPRQERFDSSRPNLQMQKEVSWYKEVEKRVPISLSNVRNSDGMTPREVFDAEHKELAKEGERAAKETTDKCMLVATLVATIVFAAALTVPGARQANEKWFITFILSNAVALFFSATSIILFLFILSSSFTETETIKRGTMSMWGQTRLRWGFRTLFVSLVSMIIAFTAATFLIYEHQSTWVAYVIAALACFPVILFVFFYLNLGPVLFRSYVLSKNAFRKSKYN</sequence>
<accession>A0AAD7M3G3</accession>
<evidence type="ECO:0000259" key="2">
    <source>
        <dbReference type="Pfam" id="PF13962"/>
    </source>
</evidence>
<comment type="caution">
    <text evidence="3">The sequence shown here is derived from an EMBL/GenBank/DDBJ whole genome shotgun (WGS) entry which is preliminary data.</text>
</comment>
<feature type="transmembrane region" description="Helical" evidence="1">
    <location>
        <begin position="213"/>
        <end position="234"/>
    </location>
</feature>
<dbReference type="PANTHER" id="PTHR24177:SF446">
    <property type="entry name" value="ANKYRIN REPEAT-CONTAINING PROTEIN NPR4-LIKE"/>
    <property type="match status" value="1"/>
</dbReference>
<proteinExistence type="predicted"/>
<keyword evidence="1" id="KW-0812">Transmembrane</keyword>
<dbReference type="GO" id="GO:0016020">
    <property type="term" value="C:membrane"/>
    <property type="evidence" value="ECO:0007669"/>
    <property type="project" value="TreeGrafter"/>
</dbReference>
<protein>
    <submittedName>
        <fullName evidence="3">Ankyrin repeat-containing protein</fullName>
    </submittedName>
</protein>
<feature type="domain" description="PGG" evidence="2">
    <location>
        <begin position="97"/>
        <end position="205"/>
    </location>
</feature>
<feature type="transmembrane region" description="Helical" evidence="1">
    <location>
        <begin position="104"/>
        <end position="126"/>
    </location>
</feature>
<evidence type="ECO:0000313" key="3">
    <source>
        <dbReference type="EMBL" id="KAJ7969078.1"/>
    </source>
</evidence>
<keyword evidence="1" id="KW-1133">Transmembrane helix</keyword>
<dbReference type="KEGG" id="qsa:O6P43_013090"/>
<gene>
    <name evidence="3" type="ORF">O6P43_013090</name>
</gene>
<dbReference type="PANTHER" id="PTHR24177">
    <property type="entry name" value="CASKIN"/>
    <property type="match status" value="1"/>
</dbReference>
<feature type="transmembrane region" description="Helical" evidence="1">
    <location>
        <begin position="183"/>
        <end position="207"/>
    </location>
</feature>
<keyword evidence="4" id="KW-1185">Reference proteome</keyword>
<keyword evidence="1" id="KW-0472">Membrane</keyword>
<reference evidence="3" key="1">
    <citation type="journal article" date="2023" name="Science">
        <title>Elucidation of the pathway for biosynthesis of saponin adjuvants from the soapbark tree.</title>
        <authorList>
            <person name="Reed J."/>
            <person name="Orme A."/>
            <person name="El-Demerdash A."/>
            <person name="Owen C."/>
            <person name="Martin L.B.B."/>
            <person name="Misra R.C."/>
            <person name="Kikuchi S."/>
            <person name="Rejzek M."/>
            <person name="Martin A.C."/>
            <person name="Harkess A."/>
            <person name="Leebens-Mack J."/>
            <person name="Louveau T."/>
            <person name="Stephenson M.J."/>
            <person name="Osbourn A."/>
        </authorList>
    </citation>
    <scope>NUCLEOTIDE SEQUENCE</scope>
    <source>
        <strain evidence="3">S10</strain>
    </source>
</reference>